<dbReference type="Pfam" id="PF13517">
    <property type="entry name" value="FG-GAP_3"/>
    <property type="match status" value="7"/>
</dbReference>
<keyword evidence="1 2" id="KW-0732">Signal</keyword>
<dbReference type="InterPro" id="IPR028994">
    <property type="entry name" value="Integrin_alpha_N"/>
</dbReference>
<protein>
    <submittedName>
        <fullName evidence="4">Repeat domain-containing protein</fullName>
    </submittedName>
</protein>
<evidence type="ECO:0000256" key="1">
    <source>
        <dbReference type="ARBA" id="ARBA00022729"/>
    </source>
</evidence>
<dbReference type="STRING" id="570519.SAMN04488116_0303"/>
<evidence type="ECO:0000256" key="2">
    <source>
        <dbReference type="SAM" id="SignalP"/>
    </source>
</evidence>
<dbReference type="PROSITE" id="PS51257">
    <property type="entry name" value="PROKAR_LIPOPROTEIN"/>
    <property type="match status" value="1"/>
</dbReference>
<dbReference type="RefSeq" id="WP_073176145.1">
    <property type="nucleotide sequence ID" value="NZ_FQWL01000001.1"/>
</dbReference>
<feature type="domain" description="ASPIC/UnbV" evidence="3">
    <location>
        <begin position="524"/>
        <end position="589"/>
    </location>
</feature>
<dbReference type="PANTHER" id="PTHR16026">
    <property type="entry name" value="CARTILAGE ACIDIC PROTEIN 1"/>
    <property type="match status" value="1"/>
</dbReference>
<dbReference type="EMBL" id="FQWL01000001">
    <property type="protein sequence ID" value="SHG21092.1"/>
    <property type="molecule type" value="Genomic_DNA"/>
</dbReference>
<evidence type="ECO:0000313" key="5">
    <source>
        <dbReference type="Proteomes" id="UP000184532"/>
    </source>
</evidence>
<feature type="signal peptide" evidence="2">
    <location>
        <begin position="1"/>
        <end position="21"/>
    </location>
</feature>
<dbReference type="InterPro" id="IPR027039">
    <property type="entry name" value="Crtac1"/>
</dbReference>
<dbReference type="InterPro" id="IPR013517">
    <property type="entry name" value="FG-GAP"/>
</dbReference>
<organism evidence="4 5">
    <name type="scientific">Flagellimonas flava</name>
    <dbReference type="NCBI Taxonomy" id="570519"/>
    <lineage>
        <taxon>Bacteria</taxon>
        <taxon>Pseudomonadati</taxon>
        <taxon>Bacteroidota</taxon>
        <taxon>Flavobacteriia</taxon>
        <taxon>Flavobacteriales</taxon>
        <taxon>Flavobacteriaceae</taxon>
        <taxon>Flagellimonas</taxon>
    </lineage>
</organism>
<dbReference type="SUPFAM" id="SSF69318">
    <property type="entry name" value="Integrin alpha N-terminal domain"/>
    <property type="match status" value="3"/>
</dbReference>
<proteinExistence type="predicted"/>
<sequence>MKRFRLRLFLAGILVATFLSCLDPGTDTMFSQMPAQKTGISFVNKLLETEEFNVLEYSYLYNGGGVAIGDINNDGLLDIYFTGNMVGSHLYLNQGNFEFKEIAKEAGVFAEGLWNTGTTMADVNADGLLDIYVCRSAAKAPHKRRNLLFINNGDLTFTEKAEQFGVDDSGYTTHASFFDYDNDGDLDLYVLNHSTQEYAGFDRITHTLKKRKNAAYSDKLYKNEGGYFLDMGSQAGLISNVLGFGLGLSVSDVNNDGWLDIYISNDYNEQDYLYINNQDGTFTEDLENHVGHTSLFSMGSDVADLNNDGYTDIITLDMLPEDNYRQKMVSGPDNYEKHSLLAETGFYHQTMRNMVQLNNQGNSFSEIGQFSGISNTDWSWAALAADYDNDGFKDVYITNGYKRDYTNMDFINYAVQEKLNEDKTGQRTAISELLENMPSAVVENYMYHNNGDLTFNKVNSEWGLDQKSLSNGAAYADLDNDGDLDLVINNIDEPAFIYRNNSETHLGHNFLKVKLQGSKWNTFGIGAKISVNSGENIMVQEMIPSRGYQSSMPYDLVFGLGKDSVAEKLTVRWPDGKVQELHDIEANTVQTLSYADAVTILESEISEKSTHFVSVAADSLMRYRHQENEYNDFKRERLLPHQLSTQGPKIAQGDFDGDGLSDIYIGGAKGSQGGLFRQDRKGGFTAINTSFMEEDGGSEDIDAEFFDADGDGDLDLYVVSGGNAFDKGSEALQDRLYINDGKGNFRKSPNALPKMYNSGSCVSIGDFDADGDQDLFVGGRVLPGEYPESPRSFILINDGKGQFSDGTENVNPDLKFPGMVTDAIWSDINSDGNLDLIVVGEWMPIRVFSNSGNKLEEITQTCGNKDSEGFWNSIIGEDFDNDGDMDFVVGNFGLNSQLKASLSEPATLYVKDFDGNGSLDPVLCSYIMGEEYPAFSKDDLVEQLNGLKSKYVNYKDYANERITDIFTSEELDGATTLVAKNLSTGYLENLGNDQFQFKALPTETQTAPVYGLLSGDFNHDGKKDILLGGNFFGTRVKYGRYDANKGTLLLGDGTGDFEPVNVASSGLNIDGEVRDITNIKLSDGSNLVVFVKNNTDVECFKY</sequence>
<dbReference type="AlphaFoldDB" id="A0A1M5HYZ5"/>
<name>A0A1M5HYZ5_9FLAO</name>
<feature type="chain" id="PRO_5012409320" evidence="2">
    <location>
        <begin position="22"/>
        <end position="1102"/>
    </location>
</feature>
<dbReference type="PANTHER" id="PTHR16026:SF0">
    <property type="entry name" value="CARTILAGE ACIDIC PROTEIN 1"/>
    <property type="match status" value="1"/>
</dbReference>
<evidence type="ECO:0000313" key="4">
    <source>
        <dbReference type="EMBL" id="SHG21092.1"/>
    </source>
</evidence>
<dbReference type="Pfam" id="PF07593">
    <property type="entry name" value="UnbV_ASPIC"/>
    <property type="match status" value="1"/>
</dbReference>
<evidence type="ECO:0000259" key="3">
    <source>
        <dbReference type="Pfam" id="PF07593"/>
    </source>
</evidence>
<dbReference type="Proteomes" id="UP000184532">
    <property type="component" value="Unassembled WGS sequence"/>
</dbReference>
<accession>A0A1M5HYZ5</accession>
<reference evidence="5" key="1">
    <citation type="submission" date="2016-11" db="EMBL/GenBank/DDBJ databases">
        <authorList>
            <person name="Varghese N."/>
            <person name="Submissions S."/>
        </authorList>
    </citation>
    <scope>NUCLEOTIDE SEQUENCE [LARGE SCALE GENOMIC DNA]</scope>
    <source>
        <strain evidence="5">DSM 22638</strain>
    </source>
</reference>
<dbReference type="Gene3D" id="2.130.10.130">
    <property type="entry name" value="Integrin alpha, N-terminal"/>
    <property type="match status" value="4"/>
</dbReference>
<gene>
    <name evidence="4" type="ORF">SAMN04488116_0303</name>
</gene>
<keyword evidence="5" id="KW-1185">Reference proteome</keyword>
<dbReference type="InterPro" id="IPR011519">
    <property type="entry name" value="UnbV_ASPIC"/>
</dbReference>